<dbReference type="OrthoDB" id="10039395at2759"/>
<evidence type="ECO:0000259" key="9">
    <source>
        <dbReference type="PROSITE" id="PS50835"/>
    </source>
</evidence>
<dbReference type="GO" id="GO:0009897">
    <property type="term" value="C:external side of plasma membrane"/>
    <property type="evidence" value="ECO:0007669"/>
    <property type="project" value="TreeGrafter"/>
</dbReference>
<gene>
    <name evidence="10" type="ORF">J0S82_016719</name>
</gene>
<dbReference type="InterPro" id="IPR003599">
    <property type="entry name" value="Ig_sub"/>
</dbReference>
<evidence type="ECO:0000256" key="6">
    <source>
        <dbReference type="ARBA" id="ARBA00023180"/>
    </source>
</evidence>
<keyword evidence="3" id="KW-0732">Signal</keyword>
<dbReference type="InterPro" id="IPR036179">
    <property type="entry name" value="Ig-like_dom_sf"/>
</dbReference>
<feature type="non-terminal residue" evidence="10">
    <location>
        <position position="384"/>
    </location>
</feature>
<feature type="domain" description="Ig-like" evidence="9">
    <location>
        <begin position="93"/>
        <end position="184"/>
    </location>
</feature>
<evidence type="ECO:0000256" key="2">
    <source>
        <dbReference type="ARBA" id="ARBA00022475"/>
    </source>
</evidence>
<dbReference type="SUPFAM" id="SSF48726">
    <property type="entry name" value="Immunoglobulin"/>
    <property type="match status" value="3"/>
</dbReference>
<name>A0A8J6AJI1_GALPY</name>
<evidence type="ECO:0000256" key="1">
    <source>
        <dbReference type="ARBA" id="ARBA00004236"/>
    </source>
</evidence>
<feature type="domain" description="Ig-like" evidence="9">
    <location>
        <begin position="192"/>
        <end position="278"/>
    </location>
</feature>
<dbReference type="EMBL" id="JAGFMF010011585">
    <property type="protein sequence ID" value="KAG8519912.1"/>
    <property type="molecule type" value="Genomic_DNA"/>
</dbReference>
<keyword evidence="5" id="KW-1015">Disulfide bond</keyword>
<dbReference type="AlphaFoldDB" id="A0A8J6AJI1"/>
<dbReference type="GO" id="GO:0004888">
    <property type="term" value="F:transmembrane signaling receptor activity"/>
    <property type="evidence" value="ECO:0007669"/>
    <property type="project" value="TreeGrafter"/>
</dbReference>
<sequence>MSLTANPSQPVEGNTVTLTCKLQEQPQKSDVQHQFSFYRDDHILEPGWTASSEVQITAMWKASPHSFWCKAKTGETTNFLWSRRLTIPVRRVPVSNVSLEIQPPGGHVVEGEKLVFICSVPEGTGDITFFWYKGSLGVNMETKTQRSLRAKFEIPVVRESDAERYYCAADNGQGTHLSELVSVTVKIPVSRPVLTLTAPAQAAVGDVVELHCEAQRGSPPILYRFYHEDVTLRSSSAPSGGGVYFNLSLTVEHSGNYSCEADNGLGAQRSEVETLNITGTAQAMEPSWDRSDLLPSGVVEGLLGITAPTIVALLFCCWLKRRKERRPVLQPRRSPPTPVPQELTYLNSPVPLQRNPVYQNVNVVSGDEVYSLVYHMQQESPSTA</sequence>
<proteinExistence type="predicted"/>
<dbReference type="InterPro" id="IPR050488">
    <property type="entry name" value="Ig_Fc_receptor"/>
</dbReference>
<evidence type="ECO:0000313" key="11">
    <source>
        <dbReference type="Proteomes" id="UP000700334"/>
    </source>
</evidence>
<dbReference type="InterPro" id="IPR013783">
    <property type="entry name" value="Ig-like_fold"/>
</dbReference>
<evidence type="ECO:0000256" key="3">
    <source>
        <dbReference type="ARBA" id="ARBA00022729"/>
    </source>
</evidence>
<keyword evidence="7" id="KW-0393">Immunoglobulin domain</keyword>
<feature type="transmembrane region" description="Helical" evidence="8">
    <location>
        <begin position="301"/>
        <end position="319"/>
    </location>
</feature>
<dbReference type="FunFam" id="2.60.40.10:FF:000357">
    <property type="entry name" value="Fc receptor like 1"/>
    <property type="match status" value="1"/>
</dbReference>
<evidence type="ECO:0000256" key="7">
    <source>
        <dbReference type="ARBA" id="ARBA00023319"/>
    </source>
</evidence>
<dbReference type="Proteomes" id="UP000700334">
    <property type="component" value="Unassembled WGS sequence"/>
</dbReference>
<keyword evidence="8" id="KW-1133">Transmembrane helix</keyword>
<evidence type="ECO:0000313" key="10">
    <source>
        <dbReference type="EMBL" id="KAG8519912.1"/>
    </source>
</evidence>
<protein>
    <submittedName>
        <fullName evidence="10">Fc receptor-like protein 1</fullName>
    </submittedName>
</protein>
<keyword evidence="10" id="KW-0675">Receptor</keyword>
<dbReference type="Gene3D" id="2.60.40.10">
    <property type="entry name" value="Immunoglobulins"/>
    <property type="match status" value="3"/>
</dbReference>
<dbReference type="PANTHER" id="PTHR11481">
    <property type="entry name" value="IMMUNOGLOBULIN FC RECEPTOR"/>
    <property type="match status" value="1"/>
</dbReference>
<dbReference type="InterPro" id="IPR007110">
    <property type="entry name" value="Ig-like_dom"/>
</dbReference>
<organism evidence="10 11">
    <name type="scientific">Galemys pyrenaicus</name>
    <name type="common">Iberian desman</name>
    <name type="synonym">Pyrenean desman</name>
    <dbReference type="NCBI Taxonomy" id="202257"/>
    <lineage>
        <taxon>Eukaryota</taxon>
        <taxon>Metazoa</taxon>
        <taxon>Chordata</taxon>
        <taxon>Craniata</taxon>
        <taxon>Vertebrata</taxon>
        <taxon>Euteleostomi</taxon>
        <taxon>Mammalia</taxon>
        <taxon>Eutheria</taxon>
        <taxon>Laurasiatheria</taxon>
        <taxon>Eulipotyphla</taxon>
        <taxon>Talpidae</taxon>
        <taxon>Galemys</taxon>
    </lineage>
</organism>
<keyword evidence="2" id="KW-1003">Cell membrane</keyword>
<dbReference type="PROSITE" id="PS50835">
    <property type="entry name" value="IG_LIKE"/>
    <property type="match status" value="2"/>
</dbReference>
<keyword evidence="4 8" id="KW-0472">Membrane</keyword>
<accession>A0A8J6AJI1</accession>
<reference evidence="10" key="1">
    <citation type="journal article" date="2021" name="Evol. Appl.">
        <title>The genome of the Pyrenean desman and the effects of bottlenecks and inbreeding on the genomic landscape of an endangered species.</title>
        <authorList>
            <person name="Escoda L."/>
            <person name="Castresana J."/>
        </authorList>
    </citation>
    <scope>NUCLEOTIDE SEQUENCE</scope>
    <source>
        <strain evidence="10">IBE-C5619</strain>
    </source>
</reference>
<comment type="caution">
    <text evidence="10">The sequence shown here is derived from an EMBL/GenBank/DDBJ whole genome shotgun (WGS) entry which is preliminary data.</text>
</comment>
<keyword evidence="8" id="KW-0812">Transmembrane</keyword>
<dbReference type="InterPro" id="IPR003598">
    <property type="entry name" value="Ig_sub2"/>
</dbReference>
<dbReference type="PANTHER" id="PTHR11481:SF117">
    <property type="entry name" value="FC RECEPTOR-LIKE PROTEIN 1"/>
    <property type="match status" value="1"/>
</dbReference>
<dbReference type="SMART" id="SM00408">
    <property type="entry name" value="IGc2"/>
    <property type="match status" value="2"/>
</dbReference>
<evidence type="ECO:0000256" key="5">
    <source>
        <dbReference type="ARBA" id="ARBA00023157"/>
    </source>
</evidence>
<dbReference type="Pfam" id="PF13895">
    <property type="entry name" value="Ig_2"/>
    <property type="match status" value="2"/>
</dbReference>
<comment type="subcellular location">
    <subcellularLocation>
        <location evidence="1">Cell membrane</location>
    </subcellularLocation>
</comment>
<evidence type="ECO:0000256" key="4">
    <source>
        <dbReference type="ARBA" id="ARBA00023136"/>
    </source>
</evidence>
<dbReference type="GO" id="GO:0007166">
    <property type="term" value="P:cell surface receptor signaling pathway"/>
    <property type="evidence" value="ECO:0007669"/>
    <property type="project" value="TreeGrafter"/>
</dbReference>
<keyword evidence="11" id="KW-1185">Reference proteome</keyword>
<dbReference type="GO" id="GO:0006955">
    <property type="term" value="P:immune response"/>
    <property type="evidence" value="ECO:0007669"/>
    <property type="project" value="TreeGrafter"/>
</dbReference>
<evidence type="ECO:0000256" key="8">
    <source>
        <dbReference type="SAM" id="Phobius"/>
    </source>
</evidence>
<dbReference type="SMART" id="SM00409">
    <property type="entry name" value="IG"/>
    <property type="match status" value="2"/>
</dbReference>
<keyword evidence="6" id="KW-0325">Glycoprotein</keyword>